<accession>A0ACD1A6R2</accession>
<name>A0ACD1A6R2_9FIRM</name>
<organism evidence="1 2">
    <name type="scientific">Anoxybacterium hadale</name>
    <dbReference type="NCBI Taxonomy" id="3408580"/>
    <lineage>
        <taxon>Bacteria</taxon>
        <taxon>Bacillati</taxon>
        <taxon>Bacillota</taxon>
        <taxon>Clostridia</taxon>
        <taxon>Peptostreptococcales</taxon>
        <taxon>Anaerovoracaceae</taxon>
        <taxon>Anoxybacterium</taxon>
    </lineage>
</organism>
<evidence type="ECO:0000313" key="1">
    <source>
        <dbReference type="EMBL" id="QOX62045.1"/>
    </source>
</evidence>
<reference evidence="1" key="1">
    <citation type="submission" date="2019-08" db="EMBL/GenBank/DDBJ databases">
        <title>Genome sequence of Clostridiales bacterium MT110.</title>
        <authorList>
            <person name="Cao J."/>
        </authorList>
    </citation>
    <scope>NUCLEOTIDE SEQUENCE</scope>
    <source>
        <strain evidence="1">MT110</strain>
    </source>
</reference>
<gene>
    <name evidence="1" type="ORF">FRZ06_01105</name>
</gene>
<keyword evidence="2" id="KW-1185">Reference proteome</keyword>
<dbReference type="EMBL" id="CP042469">
    <property type="protein sequence ID" value="QOX62045.1"/>
    <property type="molecule type" value="Genomic_DNA"/>
</dbReference>
<protein>
    <submittedName>
        <fullName evidence="1">HD domain-containing protein</fullName>
    </submittedName>
</protein>
<proteinExistence type="predicted"/>
<evidence type="ECO:0000313" key="2">
    <source>
        <dbReference type="Proteomes" id="UP000594014"/>
    </source>
</evidence>
<sequence length="163" mass="18560">MKQINSLISEMIQYDSGDPKRIQHFLKVHSFAKLIGIQEGLEEQERFTLEAAALVHDIGIRLCEEKYGNCSGKLQEKEGPAIAAAMLEKLDFEKNVIDRVCWLVGHHHTYSNIDSIDYQILVEADFLVNLYEDQTPEEACRAALNGIFRTESGIRLCRTMFAL</sequence>
<dbReference type="Proteomes" id="UP000594014">
    <property type="component" value="Chromosome"/>
</dbReference>